<dbReference type="AlphaFoldDB" id="A0A6J4S506"/>
<organism evidence="1">
    <name type="scientific">uncultured Sphingomonas sp</name>
    <dbReference type="NCBI Taxonomy" id="158754"/>
    <lineage>
        <taxon>Bacteria</taxon>
        <taxon>Pseudomonadati</taxon>
        <taxon>Pseudomonadota</taxon>
        <taxon>Alphaproteobacteria</taxon>
        <taxon>Sphingomonadales</taxon>
        <taxon>Sphingomonadaceae</taxon>
        <taxon>Sphingomonas</taxon>
        <taxon>environmental samples</taxon>
    </lineage>
</organism>
<sequence length="81" mass="9299">MVSPFFFEATVYRSKVDERAHFEWMQRIPCVRDVRGQGRPVFLTIAEDEVTEDDLRALSALYRRYGGDAGQLGRLDGIMDA</sequence>
<proteinExistence type="predicted"/>
<accession>A0A6J4S506</accession>
<reference evidence="1" key="1">
    <citation type="submission" date="2020-02" db="EMBL/GenBank/DDBJ databases">
        <authorList>
            <person name="Meier V. D."/>
        </authorList>
    </citation>
    <scope>NUCLEOTIDE SEQUENCE</scope>
    <source>
        <strain evidence="1">AVDCRST_MAG44</strain>
    </source>
</reference>
<evidence type="ECO:0000313" key="1">
    <source>
        <dbReference type="EMBL" id="CAA9489909.1"/>
    </source>
</evidence>
<gene>
    <name evidence="1" type="ORF">AVDCRST_MAG44-149</name>
</gene>
<dbReference type="EMBL" id="CADCVY010000012">
    <property type="protein sequence ID" value="CAA9489909.1"/>
    <property type="molecule type" value="Genomic_DNA"/>
</dbReference>
<name>A0A6J4S506_9SPHN</name>
<protein>
    <submittedName>
        <fullName evidence="1">Uncharacterized protein</fullName>
    </submittedName>
</protein>